<feature type="transmembrane region" description="Helical" evidence="1">
    <location>
        <begin position="340"/>
        <end position="359"/>
    </location>
</feature>
<dbReference type="Proteomes" id="UP000035368">
    <property type="component" value="Chromosome"/>
</dbReference>
<dbReference type="AlphaFoldDB" id="A0A0G3GSJ2"/>
<reference evidence="2 3" key="1">
    <citation type="submission" date="2015-05" db="EMBL/GenBank/DDBJ databases">
        <title>Complete genome sequence of Corynebacterium epidermidicanis DSM 45586, isolated from the skin of a dog suffering from pruritus.</title>
        <authorList>
            <person name="Ruckert C."/>
            <person name="Albersmeier A."/>
            <person name="Winkler A."/>
            <person name="Tauch A."/>
        </authorList>
    </citation>
    <scope>NUCLEOTIDE SEQUENCE [LARGE SCALE GENOMIC DNA]</scope>
    <source>
        <strain evidence="2 3">DSM 45586</strain>
    </source>
</reference>
<keyword evidence="3" id="KW-1185">Reference proteome</keyword>
<dbReference type="InterPro" id="IPR012507">
    <property type="entry name" value="YibE_F"/>
</dbReference>
<name>A0A0G3GSJ2_9CORY</name>
<feature type="transmembrane region" description="Helical" evidence="1">
    <location>
        <begin position="20"/>
        <end position="41"/>
    </location>
</feature>
<dbReference type="RefSeq" id="WP_047241000.1">
    <property type="nucleotide sequence ID" value="NZ_CP011541.1"/>
</dbReference>
<evidence type="ECO:0000313" key="3">
    <source>
        <dbReference type="Proteomes" id="UP000035368"/>
    </source>
</evidence>
<feature type="transmembrane region" description="Helical" evidence="1">
    <location>
        <begin position="239"/>
        <end position="261"/>
    </location>
</feature>
<dbReference type="PANTHER" id="PTHR41771:SF1">
    <property type="entry name" value="MEMBRANE PROTEIN"/>
    <property type="match status" value="1"/>
</dbReference>
<proteinExistence type="predicted"/>
<accession>A0A0G3GSJ2</accession>
<dbReference type="STRING" id="1050174.CEPID_11375"/>
<dbReference type="PATRIC" id="fig|1050174.4.peg.2297"/>
<feature type="transmembrane region" description="Helical" evidence="1">
    <location>
        <begin position="281"/>
        <end position="299"/>
    </location>
</feature>
<keyword evidence="1" id="KW-0472">Membrane</keyword>
<feature type="transmembrane region" description="Helical" evidence="1">
    <location>
        <begin position="211"/>
        <end position="232"/>
    </location>
</feature>
<evidence type="ECO:0000313" key="2">
    <source>
        <dbReference type="EMBL" id="AKK04104.1"/>
    </source>
</evidence>
<dbReference type="PANTHER" id="PTHR41771">
    <property type="entry name" value="MEMBRANE PROTEIN-RELATED"/>
    <property type="match status" value="1"/>
</dbReference>
<sequence length="406" mass="42353">MARHALPAQRRPSRSASFTIPQWALLVFLILAALATLAGLIGQWPGKQAPRISPDFAATSGVATPLVSGEVTEREEGLCDSPSIGTAFDGAPKTTVNFENRTCPRAIVRLESGPNADKNTLIMLGTQPGDPTLKTGEKIWLTETAANGTYTYSFADVHRTSTLTWWLIAVTVLIVAVGMHRGVLSLVGLGTTMAMVGFFLLPALLRGGSPIGLAVTGGAAVLFLVLFLVHGISWKTASALGGTLIALGLAAVLARFAIHGASLRGLGHEDNLHIQLYLPDVSVTGLMLCGFIIGALGVLNDVTVAQASTVQELVHADASAPAWSIFTSAMRVGRDHIASMVYTLVLSYTGAALPSLLLLSVSGRPLGQMLTGDIMATEFLRSAVGAMALVLAVPITTAVAAVTVRK</sequence>
<dbReference type="KEGG" id="cei:CEPID_11375"/>
<keyword evidence="1" id="KW-1133">Transmembrane helix</keyword>
<dbReference type="EMBL" id="CP011541">
    <property type="protein sequence ID" value="AKK04104.1"/>
    <property type="molecule type" value="Genomic_DNA"/>
</dbReference>
<keyword evidence="1" id="KW-0812">Transmembrane</keyword>
<protein>
    <submittedName>
        <fullName evidence="2">Putative multitransmembrane protein</fullName>
    </submittedName>
</protein>
<feature type="transmembrane region" description="Helical" evidence="1">
    <location>
        <begin position="186"/>
        <end position="205"/>
    </location>
</feature>
<evidence type="ECO:0000256" key="1">
    <source>
        <dbReference type="SAM" id="Phobius"/>
    </source>
</evidence>
<gene>
    <name evidence="2" type="ORF">CEPID_11375</name>
</gene>
<organism evidence="2 3">
    <name type="scientific">Corynebacterium epidermidicanis</name>
    <dbReference type="NCBI Taxonomy" id="1050174"/>
    <lineage>
        <taxon>Bacteria</taxon>
        <taxon>Bacillati</taxon>
        <taxon>Actinomycetota</taxon>
        <taxon>Actinomycetes</taxon>
        <taxon>Mycobacteriales</taxon>
        <taxon>Corynebacteriaceae</taxon>
        <taxon>Corynebacterium</taxon>
    </lineage>
</organism>
<dbReference type="Pfam" id="PF07907">
    <property type="entry name" value="YibE_F"/>
    <property type="match status" value="1"/>
</dbReference>
<feature type="transmembrane region" description="Helical" evidence="1">
    <location>
        <begin position="379"/>
        <end position="404"/>
    </location>
</feature>
<dbReference type="OrthoDB" id="5846312at2"/>
<feature type="transmembrane region" description="Helical" evidence="1">
    <location>
        <begin position="163"/>
        <end position="179"/>
    </location>
</feature>